<evidence type="ECO:0000259" key="1">
    <source>
        <dbReference type="Pfam" id="PF13400"/>
    </source>
</evidence>
<feature type="domain" description="Putative Flp pilus-assembly TadG-like N-terminal" evidence="1">
    <location>
        <begin position="6"/>
        <end position="50"/>
    </location>
</feature>
<dbReference type="Pfam" id="PF13400">
    <property type="entry name" value="Tad"/>
    <property type="match status" value="1"/>
</dbReference>
<reference evidence="2 3" key="1">
    <citation type="submission" date="2023-07" db="EMBL/GenBank/DDBJ databases">
        <title>Sorghum-associated microbial communities from plants grown in Nebraska, USA.</title>
        <authorList>
            <person name="Schachtman D."/>
        </authorList>
    </citation>
    <scope>NUCLEOTIDE SEQUENCE [LARGE SCALE GENOMIC DNA]</scope>
    <source>
        <strain evidence="2 3">BE248</strain>
    </source>
</reference>
<gene>
    <name evidence="2" type="ORF">J2X11_000578</name>
</gene>
<protein>
    <submittedName>
        <fullName evidence="2">Secretion/DNA translocation related TadE-like protein</fullName>
    </submittedName>
</protein>
<dbReference type="EMBL" id="JAVDWH010000001">
    <property type="protein sequence ID" value="MDR7085739.1"/>
    <property type="molecule type" value="Genomic_DNA"/>
</dbReference>
<evidence type="ECO:0000313" key="3">
    <source>
        <dbReference type="Proteomes" id="UP001257739"/>
    </source>
</evidence>
<accession>A0ABU1UKP2</accession>
<comment type="caution">
    <text evidence="2">The sequence shown here is derived from an EMBL/GenBank/DDBJ whole genome shotgun (WGS) entry which is preliminary data.</text>
</comment>
<evidence type="ECO:0000313" key="2">
    <source>
        <dbReference type="EMBL" id="MDR7085739.1"/>
    </source>
</evidence>
<proteinExistence type="predicted"/>
<dbReference type="RefSeq" id="WP_309966593.1">
    <property type="nucleotide sequence ID" value="NZ_JAVDWH010000001.1"/>
</dbReference>
<sequence>MSRDRGAVTVYAASAAVLLTLVALVLAQVAGLIRLKHSVAAAADLAALAASRASVEGNDGCDAADELVRRNRARLVSCRMDYDVATIVAGGTSKSWWGQRWSFEQKARAAPDFYMD</sequence>
<dbReference type="NCBIfam" id="TIGR03816">
    <property type="entry name" value="tadE_like_DECH"/>
    <property type="match status" value="1"/>
</dbReference>
<name>A0ABU1UKP2_9ACTN</name>
<keyword evidence="3" id="KW-1185">Reference proteome</keyword>
<dbReference type="InterPro" id="IPR021202">
    <property type="entry name" value="Rv3654c-like"/>
</dbReference>
<dbReference type="Proteomes" id="UP001257739">
    <property type="component" value="Unassembled WGS sequence"/>
</dbReference>
<organism evidence="2 3">
    <name type="scientific">Aeromicrobium panaciterrae</name>
    <dbReference type="NCBI Taxonomy" id="363861"/>
    <lineage>
        <taxon>Bacteria</taxon>
        <taxon>Bacillati</taxon>
        <taxon>Actinomycetota</taxon>
        <taxon>Actinomycetes</taxon>
        <taxon>Propionibacteriales</taxon>
        <taxon>Nocardioidaceae</taxon>
        <taxon>Aeromicrobium</taxon>
    </lineage>
</organism>
<dbReference type="InterPro" id="IPR028087">
    <property type="entry name" value="Tad_N"/>
</dbReference>